<evidence type="ECO:0000313" key="3">
    <source>
        <dbReference type="Proteomes" id="UP000642819"/>
    </source>
</evidence>
<dbReference type="RefSeq" id="WP_189349930.1">
    <property type="nucleotide sequence ID" value="NZ_BMXK01000007.1"/>
</dbReference>
<sequence>MSLPPADVEITDDLVGLLLAGQHPDLAHLPAARAATGWDNVVYRLGEEYAVRLPRRRSAAELLRHEIEHLPALAPNLPLPVPAVLRTGRPGYGYPYEWAVVPWFPGRSAALAEPAERDGYAAELGRFLAAMHAEAAGRAPTSVFRGTGLALRQAAVEHRLAEFGNGLFSPAASEGFGPGSVEVLRRIFADGLAADVHPGVPLWLHGDPHPHNVVFGPDGTLAAVVDFGDLTSGDPAGDLGMAWLHFTPAGRAEFRSAYDDAAGVAPEAADALWRRARGWGVHYALIAILQDPSEPLHGVGRHAVATLLGELA</sequence>
<dbReference type="SUPFAM" id="SSF56112">
    <property type="entry name" value="Protein kinase-like (PK-like)"/>
    <property type="match status" value="1"/>
</dbReference>
<comment type="caution">
    <text evidence="2">The sequence shown here is derived from an EMBL/GenBank/DDBJ whole genome shotgun (WGS) entry which is preliminary data.</text>
</comment>
<dbReference type="PANTHER" id="PTHR21310:SF42">
    <property type="entry name" value="BIFUNCTIONAL AAC_APH"/>
    <property type="match status" value="1"/>
</dbReference>
<accession>A0ABQ3GL15</accession>
<name>A0ABQ3GL15_9MICC</name>
<gene>
    <name evidence="2" type="ORF">GCM10008096_19200</name>
</gene>
<evidence type="ECO:0000259" key="1">
    <source>
        <dbReference type="Pfam" id="PF01636"/>
    </source>
</evidence>
<dbReference type="Gene3D" id="3.30.200.20">
    <property type="entry name" value="Phosphorylase Kinase, domain 1"/>
    <property type="match status" value="1"/>
</dbReference>
<protein>
    <submittedName>
        <fullName evidence="2">Aminoglycoside phosphotransferase</fullName>
    </submittedName>
</protein>
<dbReference type="InterPro" id="IPR011009">
    <property type="entry name" value="Kinase-like_dom_sf"/>
</dbReference>
<proteinExistence type="predicted"/>
<dbReference type="PANTHER" id="PTHR21310">
    <property type="entry name" value="AMINOGLYCOSIDE PHOSPHOTRANSFERASE-RELATED-RELATED"/>
    <property type="match status" value="1"/>
</dbReference>
<feature type="domain" description="Aminoglycoside phosphotransferase" evidence="1">
    <location>
        <begin position="34"/>
        <end position="278"/>
    </location>
</feature>
<dbReference type="Proteomes" id="UP000642819">
    <property type="component" value="Unassembled WGS sequence"/>
</dbReference>
<keyword evidence="3" id="KW-1185">Reference proteome</keyword>
<dbReference type="InterPro" id="IPR051678">
    <property type="entry name" value="AGP_Transferase"/>
</dbReference>
<evidence type="ECO:0000313" key="2">
    <source>
        <dbReference type="EMBL" id="GHD07909.1"/>
    </source>
</evidence>
<dbReference type="Pfam" id="PF01636">
    <property type="entry name" value="APH"/>
    <property type="match status" value="1"/>
</dbReference>
<organism evidence="2 3">
    <name type="scientific">Zhihengliuella salsuginis</name>
    <dbReference type="NCBI Taxonomy" id="578222"/>
    <lineage>
        <taxon>Bacteria</taxon>
        <taxon>Bacillati</taxon>
        <taxon>Actinomycetota</taxon>
        <taxon>Actinomycetes</taxon>
        <taxon>Micrococcales</taxon>
        <taxon>Micrococcaceae</taxon>
        <taxon>Zhihengliuella</taxon>
    </lineage>
</organism>
<dbReference type="InterPro" id="IPR002575">
    <property type="entry name" value="Aminoglycoside_PTrfase"/>
</dbReference>
<dbReference type="EMBL" id="BMXK01000007">
    <property type="protein sequence ID" value="GHD07909.1"/>
    <property type="molecule type" value="Genomic_DNA"/>
</dbReference>
<dbReference type="CDD" id="cd05155">
    <property type="entry name" value="APH_ChoK_like_1"/>
    <property type="match status" value="1"/>
</dbReference>
<reference evidence="3" key="1">
    <citation type="journal article" date="2019" name="Int. J. Syst. Evol. Microbiol.">
        <title>The Global Catalogue of Microorganisms (GCM) 10K type strain sequencing project: providing services to taxonomists for standard genome sequencing and annotation.</title>
        <authorList>
            <consortium name="The Broad Institute Genomics Platform"/>
            <consortium name="The Broad Institute Genome Sequencing Center for Infectious Disease"/>
            <person name="Wu L."/>
            <person name="Ma J."/>
        </authorList>
    </citation>
    <scope>NUCLEOTIDE SEQUENCE [LARGE SCALE GENOMIC DNA]</scope>
    <source>
        <strain evidence="3">KCTC 19466</strain>
    </source>
</reference>
<dbReference type="Gene3D" id="3.90.1200.10">
    <property type="match status" value="1"/>
</dbReference>